<dbReference type="PROSITE" id="PS50850">
    <property type="entry name" value="MFS"/>
    <property type="match status" value="1"/>
</dbReference>
<accession>A0A7R9QE88</accession>
<feature type="transmembrane region" description="Helical" evidence="11">
    <location>
        <begin position="220"/>
        <end position="241"/>
    </location>
</feature>
<dbReference type="Pfam" id="PF07690">
    <property type="entry name" value="MFS_1"/>
    <property type="match status" value="1"/>
</dbReference>
<dbReference type="InterPro" id="IPR036259">
    <property type="entry name" value="MFS_trans_sf"/>
</dbReference>
<evidence type="ECO:0000313" key="14">
    <source>
        <dbReference type="Proteomes" id="UP000728032"/>
    </source>
</evidence>
<keyword evidence="4" id="KW-0762">Sugar transport</keyword>
<evidence type="ECO:0000256" key="8">
    <source>
        <dbReference type="ARBA" id="ARBA00041091"/>
    </source>
</evidence>
<keyword evidence="5 11" id="KW-0812">Transmembrane</keyword>
<proteinExistence type="inferred from homology"/>
<evidence type="ECO:0000313" key="13">
    <source>
        <dbReference type="EMBL" id="CAD7642644.1"/>
    </source>
</evidence>
<dbReference type="PANTHER" id="PTHR43184:SF12">
    <property type="entry name" value="SUGAR PHOSPHATE EXCHANGER 3"/>
    <property type="match status" value="1"/>
</dbReference>
<dbReference type="Proteomes" id="UP000728032">
    <property type="component" value="Unassembled WGS sequence"/>
</dbReference>
<protein>
    <recommendedName>
        <fullName evidence="8">Sugar phosphate exchanger 3</fullName>
    </recommendedName>
    <alternativeName>
        <fullName evidence="9">Solute carrier family 37 member 3</fullName>
    </alternativeName>
</protein>
<keyword evidence="14" id="KW-1185">Reference proteome</keyword>
<feature type="transmembrane region" description="Helical" evidence="11">
    <location>
        <begin position="285"/>
        <end position="308"/>
    </location>
</feature>
<feature type="domain" description="Major facilitator superfamily (MFS) profile" evidence="12">
    <location>
        <begin position="1"/>
        <end position="381"/>
    </location>
</feature>
<dbReference type="AlphaFoldDB" id="A0A7R9QE88"/>
<reference evidence="13" key="1">
    <citation type="submission" date="2020-11" db="EMBL/GenBank/DDBJ databases">
        <authorList>
            <person name="Tran Van P."/>
        </authorList>
    </citation>
    <scope>NUCLEOTIDE SEQUENCE</scope>
</reference>
<dbReference type="GO" id="GO:0016020">
    <property type="term" value="C:membrane"/>
    <property type="evidence" value="ECO:0007669"/>
    <property type="project" value="UniProtKB-SubCell"/>
</dbReference>
<feature type="transmembrane region" description="Helical" evidence="11">
    <location>
        <begin position="22"/>
        <end position="45"/>
    </location>
</feature>
<evidence type="ECO:0000256" key="1">
    <source>
        <dbReference type="ARBA" id="ARBA00004141"/>
    </source>
</evidence>
<evidence type="ECO:0000256" key="3">
    <source>
        <dbReference type="ARBA" id="ARBA00022448"/>
    </source>
</evidence>
<dbReference type="InterPro" id="IPR000849">
    <property type="entry name" value="Sugar_P_transporter"/>
</dbReference>
<feature type="region of interest" description="Disordered" evidence="10">
    <location>
        <begin position="135"/>
        <end position="179"/>
    </location>
</feature>
<feature type="transmembrane region" description="Helical" evidence="11">
    <location>
        <begin position="57"/>
        <end position="82"/>
    </location>
</feature>
<dbReference type="EMBL" id="CAJPVJ010001146">
    <property type="protein sequence ID" value="CAG2164142.1"/>
    <property type="molecule type" value="Genomic_DNA"/>
</dbReference>
<keyword evidence="6 11" id="KW-1133">Transmembrane helix</keyword>
<evidence type="ECO:0000256" key="10">
    <source>
        <dbReference type="SAM" id="MobiDB-lite"/>
    </source>
</evidence>
<gene>
    <name evidence="13" type="ORF">ONB1V03_LOCUS3702</name>
</gene>
<evidence type="ECO:0000256" key="5">
    <source>
        <dbReference type="ARBA" id="ARBA00022692"/>
    </source>
</evidence>
<feature type="compositionally biased region" description="Polar residues" evidence="10">
    <location>
        <begin position="135"/>
        <end position="146"/>
    </location>
</feature>
<comment type="similarity">
    <text evidence="2">Belongs to the major facilitator superfamily. Organophosphate:Pi antiporter (OPA) (TC 2.A.1.4) family.</text>
</comment>
<dbReference type="SUPFAM" id="SSF103473">
    <property type="entry name" value="MFS general substrate transporter"/>
    <property type="match status" value="1"/>
</dbReference>
<evidence type="ECO:0000259" key="12">
    <source>
        <dbReference type="PROSITE" id="PS50850"/>
    </source>
</evidence>
<feature type="compositionally biased region" description="Low complexity" evidence="10">
    <location>
        <begin position="147"/>
        <end position="162"/>
    </location>
</feature>
<keyword evidence="7 11" id="KW-0472">Membrane</keyword>
<evidence type="ECO:0000256" key="9">
    <source>
        <dbReference type="ARBA" id="ARBA00042039"/>
    </source>
</evidence>
<evidence type="ECO:0000256" key="6">
    <source>
        <dbReference type="ARBA" id="ARBA00022989"/>
    </source>
</evidence>
<dbReference type="Gene3D" id="1.20.1250.20">
    <property type="entry name" value="MFS general substrate transporter like domains"/>
    <property type="match status" value="2"/>
</dbReference>
<dbReference type="PANTHER" id="PTHR43184">
    <property type="entry name" value="MAJOR FACILITATOR SUPERFAMILY TRANSPORTER 16, ISOFORM B"/>
    <property type="match status" value="1"/>
</dbReference>
<keyword evidence="3" id="KW-0813">Transport</keyword>
<comment type="subcellular location">
    <subcellularLocation>
        <location evidence="1">Membrane</location>
        <topology evidence="1">Multi-pass membrane protein</topology>
    </subcellularLocation>
</comment>
<dbReference type="OrthoDB" id="3639251at2759"/>
<sequence length="381" mass="41035">MLLSGLFTYAFGIAFYYDIHSFYYFIIIQIICGALQTTGWPAVVSSVGNWFGKGSRGLIFGIWNSHTNVGNILGAVIAGYFVEYNWGLSFIVPAIIVSAAGFILFLFFTPYPEEVGISSFDIDSNRRVRESFNNISENTGYTDNNESISSTCSSSSTSQSQSREQRQQHQRRKLKPMDEANDSIVMDEEEHPLLSANDSAMESTDKQAISFVTALKIPGVIEFSLCLFFAKLVSYTFLYWLPKYIGASTDSSSSDSAYLSTPFDLGGIVGAVVAGHLVDKTGASALICSVMLLCAIPSLFLYQLYGIASESANILLQILAGAFVNGPYALITTAVSAELGTKVTNSHALATVTAIIDGTGSIGMCCYRSTTSGSGVRDGMG</sequence>
<dbReference type="PIRSF" id="PIRSF002808">
    <property type="entry name" value="Hexose_phosphate_transp"/>
    <property type="match status" value="1"/>
</dbReference>
<evidence type="ECO:0000256" key="2">
    <source>
        <dbReference type="ARBA" id="ARBA00009598"/>
    </source>
</evidence>
<evidence type="ECO:0000256" key="4">
    <source>
        <dbReference type="ARBA" id="ARBA00022597"/>
    </source>
</evidence>
<dbReference type="EMBL" id="OC915971">
    <property type="protein sequence ID" value="CAD7642644.1"/>
    <property type="molecule type" value="Genomic_DNA"/>
</dbReference>
<feature type="transmembrane region" description="Helical" evidence="11">
    <location>
        <begin position="314"/>
        <end position="337"/>
    </location>
</feature>
<name>A0A7R9QE88_9ACAR</name>
<evidence type="ECO:0000256" key="11">
    <source>
        <dbReference type="SAM" id="Phobius"/>
    </source>
</evidence>
<organism evidence="13">
    <name type="scientific">Oppiella nova</name>
    <dbReference type="NCBI Taxonomy" id="334625"/>
    <lineage>
        <taxon>Eukaryota</taxon>
        <taxon>Metazoa</taxon>
        <taxon>Ecdysozoa</taxon>
        <taxon>Arthropoda</taxon>
        <taxon>Chelicerata</taxon>
        <taxon>Arachnida</taxon>
        <taxon>Acari</taxon>
        <taxon>Acariformes</taxon>
        <taxon>Sarcoptiformes</taxon>
        <taxon>Oribatida</taxon>
        <taxon>Brachypylina</taxon>
        <taxon>Oppioidea</taxon>
        <taxon>Oppiidae</taxon>
        <taxon>Oppiella</taxon>
    </lineage>
</organism>
<dbReference type="InterPro" id="IPR011701">
    <property type="entry name" value="MFS"/>
</dbReference>
<evidence type="ECO:0000256" key="7">
    <source>
        <dbReference type="ARBA" id="ARBA00023136"/>
    </source>
</evidence>
<feature type="transmembrane region" description="Helical" evidence="11">
    <location>
        <begin position="261"/>
        <end position="278"/>
    </location>
</feature>
<feature type="transmembrane region" description="Helical" evidence="11">
    <location>
        <begin position="88"/>
        <end position="108"/>
    </location>
</feature>
<dbReference type="InterPro" id="IPR020846">
    <property type="entry name" value="MFS_dom"/>
</dbReference>
<dbReference type="GO" id="GO:0022857">
    <property type="term" value="F:transmembrane transporter activity"/>
    <property type="evidence" value="ECO:0007669"/>
    <property type="project" value="InterPro"/>
</dbReference>